<dbReference type="AlphaFoldDB" id="A0A291QU25"/>
<dbReference type="EMBL" id="CP023777">
    <property type="protein sequence ID" value="ATL47529.1"/>
    <property type="molecule type" value="Genomic_DNA"/>
</dbReference>
<dbReference type="Gene3D" id="1.10.260.40">
    <property type="entry name" value="lambda repressor-like DNA-binding domains"/>
    <property type="match status" value="1"/>
</dbReference>
<dbReference type="CDD" id="cd00093">
    <property type="entry name" value="HTH_XRE"/>
    <property type="match status" value="1"/>
</dbReference>
<dbReference type="KEGG" id="cbae:COR50_10315"/>
<name>A0A291QU25_9BACT</name>
<accession>A0A291QU25</accession>
<organism evidence="2 3">
    <name type="scientific">Chitinophaga caeni</name>
    <dbReference type="NCBI Taxonomy" id="2029983"/>
    <lineage>
        <taxon>Bacteria</taxon>
        <taxon>Pseudomonadati</taxon>
        <taxon>Bacteroidota</taxon>
        <taxon>Chitinophagia</taxon>
        <taxon>Chitinophagales</taxon>
        <taxon>Chitinophagaceae</taxon>
        <taxon>Chitinophaga</taxon>
    </lineage>
</organism>
<proteinExistence type="predicted"/>
<dbReference type="PROSITE" id="PS50943">
    <property type="entry name" value="HTH_CROC1"/>
    <property type="match status" value="1"/>
</dbReference>
<evidence type="ECO:0000259" key="1">
    <source>
        <dbReference type="PROSITE" id="PS50943"/>
    </source>
</evidence>
<dbReference type="OrthoDB" id="881869at2"/>
<dbReference type="InterPro" id="IPR010982">
    <property type="entry name" value="Lambda_DNA-bd_dom_sf"/>
</dbReference>
<dbReference type="Proteomes" id="UP000220133">
    <property type="component" value="Chromosome"/>
</dbReference>
<evidence type="ECO:0000313" key="2">
    <source>
        <dbReference type="EMBL" id="ATL47529.1"/>
    </source>
</evidence>
<dbReference type="SUPFAM" id="SSF47413">
    <property type="entry name" value="lambda repressor-like DNA-binding domains"/>
    <property type="match status" value="1"/>
</dbReference>
<dbReference type="GO" id="GO:0003677">
    <property type="term" value="F:DNA binding"/>
    <property type="evidence" value="ECO:0007669"/>
    <property type="project" value="InterPro"/>
</dbReference>
<feature type="domain" description="HTH cro/C1-type" evidence="1">
    <location>
        <begin position="1"/>
        <end position="35"/>
    </location>
</feature>
<dbReference type="Pfam" id="PF01381">
    <property type="entry name" value="HTH_3"/>
    <property type="match status" value="1"/>
</dbReference>
<gene>
    <name evidence="2" type="ORF">COR50_10315</name>
</gene>
<keyword evidence="3" id="KW-1185">Reference proteome</keyword>
<dbReference type="RefSeq" id="WP_098193906.1">
    <property type="nucleotide sequence ID" value="NZ_CP023777.1"/>
</dbReference>
<sequence>MHHSQIGRYEKGEASPAAEVLKKMANALDVSTDFLMNGTTADLAAENITDKTLINQFNRISELSEENKIVVSKLIDAFLFQQEMKQKLGQ</sequence>
<dbReference type="InterPro" id="IPR001387">
    <property type="entry name" value="Cro/C1-type_HTH"/>
</dbReference>
<protein>
    <submittedName>
        <fullName evidence="2">Transcriptional regulator</fullName>
    </submittedName>
</protein>
<reference evidence="2 3" key="1">
    <citation type="submission" date="2017-10" db="EMBL/GenBank/DDBJ databases">
        <title>Paenichitinophaga pekingensis gen. nov., sp. nov., isolated from activated sludge.</title>
        <authorList>
            <person name="Jin D."/>
            <person name="Kong X."/>
            <person name="Deng Y."/>
            <person name="Bai Z."/>
        </authorList>
    </citation>
    <scope>NUCLEOTIDE SEQUENCE [LARGE SCALE GENOMIC DNA]</scope>
    <source>
        <strain evidence="2 3">13</strain>
    </source>
</reference>
<evidence type="ECO:0000313" key="3">
    <source>
        <dbReference type="Proteomes" id="UP000220133"/>
    </source>
</evidence>